<sequence>MDHQGLNDLSAGSIDDNTRVPETNYALTSASWKKVRDNLEKVRREIESNIYSLPQNTFHQRGKQPVENTEDPSITHVSSNSSTKDETNVKQPHRESGNKEGSEQVYSRYIQCGDRNFMLICEPKNKPQEKVVYKQEGNRNIMIHLRVSSNVYQLVQQVKDSRNMQVIPLDSEGEVWLEIKRRSQVRKQSRSSDTNESIFTEMTTLASSEREKCRSQGKKESYFTDSGSLASSESDNLHYDTHVYKRDVDEDSYHGDDYDNRKGARRRSIEENSYVSNTKGTDEWKDCHYEILSISEDTDLLKMRFSKKREGKLEDLERLVLSHHRVCDFLRDSSNDFDASLCDWMYQSDESIYSYITGRTPCNVTGVEEVNPEDDVIPGIWTEEENEPLYQETKNEELEIPTHQKAIPTSPSTLPIVPPRSPRIGTVVPVRTPVPQVPPVPPHVPTHRATLTVQPAPLPGSNQPLSDDSGFRTSSHSSRRDRIQDCEWYRGQLGKKEAKEELERKPPGTFLVRQATTNTAEPGGSLHVFTLEFVDEHCRIKKLMIMKTGDVYHFKEFEMQTFENISDLVAKVLTSGLEIKDSRTHLWTIFQVKPAWRKT</sequence>
<dbReference type="PANTHER" id="PTHR10155:SF0">
    <property type="entry name" value="SUPPRESSOR OF CYTOKINE SIGNALING AT 36E, ISOFORM D"/>
    <property type="match status" value="1"/>
</dbReference>
<dbReference type="EMBL" id="JAIWYP010000003">
    <property type="protein sequence ID" value="KAH3856072.1"/>
    <property type="molecule type" value="Genomic_DNA"/>
</dbReference>
<dbReference type="InterPro" id="IPR036860">
    <property type="entry name" value="SH2_dom_sf"/>
</dbReference>
<name>A0A9D4LCI7_DREPO</name>
<dbReference type="CDD" id="cd00173">
    <property type="entry name" value="SH2"/>
    <property type="match status" value="1"/>
</dbReference>
<gene>
    <name evidence="5" type="ORF">DPMN_098652</name>
</gene>
<dbReference type="Pfam" id="PF00017">
    <property type="entry name" value="SH2"/>
    <property type="match status" value="1"/>
</dbReference>
<dbReference type="SMART" id="SM00252">
    <property type="entry name" value="SH2"/>
    <property type="match status" value="1"/>
</dbReference>
<evidence type="ECO:0000313" key="6">
    <source>
        <dbReference type="Proteomes" id="UP000828390"/>
    </source>
</evidence>
<evidence type="ECO:0000256" key="3">
    <source>
        <dbReference type="SAM" id="MobiDB-lite"/>
    </source>
</evidence>
<feature type="compositionally biased region" description="Basic and acidic residues" evidence="3">
    <location>
        <begin position="83"/>
        <end position="102"/>
    </location>
</feature>
<evidence type="ECO:0000259" key="4">
    <source>
        <dbReference type="PROSITE" id="PS50001"/>
    </source>
</evidence>
<accession>A0A9D4LCI7</accession>
<protein>
    <recommendedName>
        <fullName evidence="4">SH2 domain-containing protein</fullName>
    </recommendedName>
</protein>
<reference evidence="5" key="1">
    <citation type="journal article" date="2019" name="bioRxiv">
        <title>The Genome of the Zebra Mussel, Dreissena polymorpha: A Resource for Invasive Species Research.</title>
        <authorList>
            <person name="McCartney M.A."/>
            <person name="Auch B."/>
            <person name="Kono T."/>
            <person name="Mallez S."/>
            <person name="Zhang Y."/>
            <person name="Obille A."/>
            <person name="Becker A."/>
            <person name="Abrahante J.E."/>
            <person name="Garbe J."/>
            <person name="Badalamenti J.P."/>
            <person name="Herman A."/>
            <person name="Mangelson H."/>
            <person name="Liachko I."/>
            <person name="Sullivan S."/>
            <person name="Sone E.D."/>
            <person name="Koren S."/>
            <person name="Silverstein K.A.T."/>
            <person name="Beckman K.B."/>
            <person name="Gohl D.M."/>
        </authorList>
    </citation>
    <scope>NUCLEOTIDE SEQUENCE</scope>
    <source>
        <strain evidence="5">Duluth1</strain>
        <tissue evidence="5">Whole animal</tissue>
    </source>
</reference>
<proteinExistence type="predicted"/>
<keyword evidence="1 2" id="KW-0727">SH2 domain</keyword>
<dbReference type="Proteomes" id="UP000828390">
    <property type="component" value="Unassembled WGS sequence"/>
</dbReference>
<reference evidence="5" key="2">
    <citation type="submission" date="2020-11" db="EMBL/GenBank/DDBJ databases">
        <authorList>
            <person name="McCartney M.A."/>
            <person name="Auch B."/>
            <person name="Kono T."/>
            <person name="Mallez S."/>
            <person name="Becker A."/>
            <person name="Gohl D.M."/>
            <person name="Silverstein K.A.T."/>
            <person name="Koren S."/>
            <person name="Bechman K.B."/>
            <person name="Herman A."/>
            <person name="Abrahante J.E."/>
            <person name="Garbe J."/>
        </authorList>
    </citation>
    <scope>NUCLEOTIDE SEQUENCE</scope>
    <source>
        <strain evidence="5">Duluth1</strain>
        <tissue evidence="5">Whole animal</tissue>
    </source>
</reference>
<dbReference type="GO" id="GO:0005942">
    <property type="term" value="C:phosphatidylinositol 3-kinase complex"/>
    <property type="evidence" value="ECO:0007669"/>
    <property type="project" value="TreeGrafter"/>
</dbReference>
<feature type="compositionally biased region" description="Basic and acidic residues" evidence="3">
    <location>
        <begin position="208"/>
        <end position="222"/>
    </location>
</feature>
<organism evidence="5 6">
    <name type="scientific">Dreissena polymorpha</name>
    <name type="common">Zebra mussel</name>
    <name type="synonym">Mytilus polymorpha</name>
    <dbReference type="NCBI Taxonomy" id="45954"/>
    <lineage>
        <taxon>Eukaryota</taxon>
        <taxon>Metazoa</taxon>
        <taxon>Spiralia</taxon>
        <taxon>Lophotrochozoa</taxon>
        <taxon>Mollusca</taxon>
        <taxon>Bivalvia</taxon>
        <taxon>Autobranchia</taxon>
        <taxon>Heteroconchia</taxon>
        <taxon>Euheterodonta</taxon>
        <taxon>Imparidentia</taxon>
        <taxon>Neoheterodontei</taxon>
        <taxon>Myida</taxon>
        <taxon>Dreissenoidea</taxon>
        <taxon>Dreissenidae</taxon>
        <taxon>Dreissena</taxon>
    </lineage>
</organism>
<feature type="region of interest" description="Disordered" evidence="3">
    <location>
        <begin position="208"/>
        <end position="230"/>
    </location>
</feature>
<feature type="region of interest" description="Disordered" evidence="3">
    <location>
        <begin position="53"/>
        <end position="104"/>
    </location>
</feature>
<dbReference type="OrthoDB" id="6157927at2759"/>
<evidence type="ECO:0000313" key="5">
    <source>
        <dbReference type="EMBL" id="KAH3856072.1"/>
    </source>
</evidence>
<keyword evidence="6" id="KW-1185">Reference proteome</keyword>
<dbReference type="AlphaFoldDB" id="A0A9D4LCI7"/>
<evidence type="ECO:0000256" key="1">
    <source>
        <dbReference type="ARBA" id="ARBA00022999"/>
    </source>
</evidence>
<feature type="domain" description="SH2" evidence="4">
    <location>
        <begin position="488"/>
        <end position="569"/>
    </location>
</feature>
<dbReference type="PANTHER" id="PTHR10155">
    <property type="entry name" value="PHOSPHATIDYLINOSITOL 3-KINASE REGULATORY SUBUNIT"/>
    <property type="match status" value="1"/>
</dbReference>
<feature type="compositionally biased region" description="Polar residues" evidence="3">
    <location>
        <begin position="71"/>
        <end position="82"/>
    </location>
</feature>
<feature type="region of interest" description="Disordered" evidence="3">
    <location>
        <begin position="452"/>
        <end position="483"/>
    </location>
</feature>
<comment type="caution">
    <text evidence="5">The sequence shown here is derived from an EMBL/GenBank/DDBJ whole genome shotgun (WGS) entry which is preliminary data.</text>
</comment>
<dbReference type="Gene3D" id="3.30.505.10">
    <property type="entry name" value="SH2 domain"/>
    <property type="match status" value="1"/>
</dbReference>
<dbReference type="GO" id="GO:0046854">
    <property type="term" value="P:phosphatidylinositol phosphate biosynthetic process"/>
    <property type="evidence" value="ECO:0007669"/>
    <property type="project" value="TreeGrafter"/>
</dbReference>
<dbReference type="SUPFAM" id="SSF55550">
    <property type="entry name" value="SH2 domain"/>
    <property type="match status" value="1"/>
</dbReference>
<evidence type="ECO:0000256" key="2">
    <source>
        <dbReference type="PROSITE-ProRule" id="PRU00191"/>
    </source>
</evidence>
<dbReference type="InterPro" id="IPR000980">
    <property type="entry name" value="SH2"/>
</dbReference>
<dbReference type="GO" id="GO:0046935">
    <property type="term" value="F:1-phosphatidylinositol-3-kinase regulator activity"/>
    <property type="evidence" value="ECO:0007669"/>
    <property type="project" value="TreeGrafter"/>
</dbReference>
<feature type="compositionally biased region" description="Polar residues" evidence="3">
    <location>
        <begin position="460"/>
        <end position="476"/>
    </location>
</feature>
<dbReference type="PROSITE" id="PS50001">
    <property type="entry name" value="SH2"/>
    <property type="match status" value="1"/>
</dbReference>